<dbReference type="RefSeq" id="WP_200801061.1">
    <property type="nucleotide sequence ID" value="NZ_FQVW01000029.1"/>
</dbReference>
<sequence length="631" mass="72113">MTATMVKEKIGYQFQEHLIEKQAKAEYAMLNEFAKGEFTMENPLIKYNPYIVNDLAAVILFRTEEETAITVRVKGKTKEGDFYHTFPRAKEHVLPIVGLYSDYENKIEVYPYQQSDKKVVHTIKTPEVAGAKLVESMDTTPEFMQDNVIFLCPAVNDFAIAVDYAGDVRLNYTVPMVWDIKRNPNGNLLLGSQRLMKMPYFVSGIYEMSPVGKIYKEYRVPHGYHHDQITLPNGDIVALNCDLDNGTVEDKAVVIDKDTGHVKRTITFSNFIKPGSQKSGSWSDEDWFHCNAVWYDEHSNSLTFSGRHINAMVNIDFDTEELNWIISDPEGWPEEYQQYMFKPVGDGDFEWQYEQHANLITPLGDVMCFDNHHFGAQNPDNYLAANDSYSRGVKYRIDTEKMEIEQLWQYGKERGKEFFSPYICNVLYYNEGHYLTHSGGIAFDGEGNASEELGPFAQLDDPNVKLNSITVETINDKKMLELKVNSNYYRANKFTLYAKDGNNLSLGKGQLLGSLGETPQMDYDIPAEDTGEMLPAKHEAHITDEVDMFTFESKFEKGQLVMLLLESDQETRRYFISTSKGKRGAMCTGTFLPDDDRDTRTIVTKEGLHGEYQVKLIIDGMKYDTGITIRA</sequence>
<dbReference type="Proteomes" id="UP000183988">
    <property type="component" value="Unassembled WGS sequence"/>
</dbReference>
<evidence type="ECO:0000259" key="1">
    <source>
        <dbReference type="Pfam" id="PF17425"/>
    </source>
</evidence>
<accession>A0A1M5JB12</accession>
<organism evidence="2 3">
    <name type="scientific">Ornithinibacillus halophilus</name>
    <dbReference type="NCBI Taxonomy" id="930117"/>
    <lineage>
        <taxon>Bacteria</taxon>
        <taxon>Bacillati</taxon>
        <taxon>Bacillota</taxon>
        <taxon>Bacilli</taxon>
        <taxon>Bacillales</taxon>
        <taxon>Bacillaceae</taxon>
        <taxon>Ornithinibacillus</taxon>
    </lineage>
</organism>
<dbReference type="PANTHER" id="PTHR35340:SF10">
    <property type="entry name" value="CYTOPLASMIC PROTEIN"/>
    <property type="match status" value="1"/>
</dbReference>
<dbReference type="AlphaFoldDB" id="A0A1M5JB12"/>
<protein>
    <submittedName>
        <fullName evidence="2">Arylsulfate sulfotransferase</fullName>
    </submittedName>
</protein>
<dbReference type="InterPro" id="IPR038477">
    <property type="entry name" value="ASST_N_sf"/>
</dbReference>
<dbReference type="InterPro" id="IPR053143">
    <property type="entry name" value="Arylsulfate_ST"/>
</dbReference>
<name>A0A1M5JB12_9BACI</name>
<dbReference type="Gene3D" id="2.60.40.3100">
    <property type="entry name" value="Arylsulphate sulphotransferase monomer, N-terminal domain"/>
    <property type="match status" value="1"/>
</dbReference>
<proteinExistence type="predicted"/>
<dbReference type="PANTHER" id="PTHR35340">
    <property type="entry name" value="PQQ ENZYME REPEAT PROTEIN-RELATED"/>
    <property type="match status" value="1"/>
</dbReference>
<evidence type="ECO:0000313" key="3">
    <source>
        <dbReference type="Proteomes" id="UP000183988"/>
    </source>
</evidence>
<keyword evidence="3" id="KW-1185">Reference proteome</keyword>
<dbReference type="STRING" id="930117.SAMN05216225_102910"/>
<keyword evidence="2" id="KW-0808">Transferase</keyword>
<dbReference type="Pfam" id="PF05935">
    <property type="entry name" value="Arylsulfotrans"/>
    <property type="match status" value="1"/>
</dbReference>
<evidence type="ECO:0000313" key="2">
    <source>
        <dbReference type="EMBL" id="SHG37489.1"/>
    </source>
</evidence>
<gene>
    <name evidence="2" type="ORF">SAMN05216225_102910</name>
</gene>
<dbReference type="Pfam" id="PF17425">
    <property type="entry name" value="Arylsulfotran_N"/>
    <property type="match status" value="1"/>
</dbReference>
<dbReference type="InterPro" id="IPR035391">
    <property type="entry name" value="Arylsulfotran_N"/>
</dbReference>
<feature type="domain" description="Arylsulfotransferase N-terminal" evidence="1">
    <location>
        <begin position="44"/>
        <end position="125"/>
    </location>
</feature>
<dbReference type="InterPro" id="IPR010262">
    <property type="entry name" value="Arylsulfotransferase_bact"/>
</dbReference>
<dbReference type="GO" id="GO:0004062">
    <property type="term" value="F:aryl sulfotransferase activity"/>
    <property type="evidence" value="ECO:0007669"/>
    <property type="project" value="InterPro"/>
</dbReference>
<dbReference type="EMBL" id="FQVW01000029">
    <property type="protein sequence ID" value="SHG37489.1"/>
    <property type="molecule type" value="Genomic_DNA"/>
</dbReference>
<reference evidence="2 3" key="1">
    <citation type="submission" date="2016-11" db="EMBL/GenBank/DDBJ databases">
        <authorList>
            <person name="Jaros S."/>
            <person name="Januszkiewicz K."/>
            <person name="Wedrychowicz H."/>
        </authorList>
    </citation>
    <scope>NUCLEOTIDE SEQUENCE [LARGE SCALE GENOMIC DNA]</scope>
    <source>
        <strain evidence="2 3">IBRC-M 10683</strain>
    </source>
</reference>